<reference evidence="6 7" key="1">
    <citation type="submission" date="2019-06" db="EMBL/GenBank/DDBJ databases">
        <title>Genomic Encyclopedia of Type Strains, Phase IV (KMG-V): Genome sequencing to study the core and pangenomes of soil and plant-associated prokaryotes.</title>
        <authorList>
            <person name="Whitman W."/>
        </authorList>
    </citation>
    <scope>NUCLEOTIDE SEQUENCE [LARGE SCALE GENOMIC DNA]</scope>
    <source>
        <strain evidence="6 7">BR 11622</strain>
    </source>
</reference>
<gene>
    <name evidence="6" type="ORF">FBZ90_103170</name>
</gene>
<evidence type="ECO:0000256" key="1">
    <source>
        <dbReference type="ARBA" id="ARBA00006926"/>
    </source>
</evidence>
<dbReference type="Gene3D" id="3.40.30.10">
    <property type="entry name" value="Glutaredoxin"/>
    <property type="match status" value="1"/>
</dbReference>
<dbReference type="PRINTS" id="PR01011">
    <property type="entry name" value="GLUTPROXDASE"/>
</dbReference>
<feature type="signal peptide" evidence="5">
    <location>
        <begin position="1"/>
        <end position="33"/>
    </location>
</feature>
<dbReference type="CDD" id="cd00340">
    <property type="entry name" value="GSH_Peroxidase"/>
    <property type="match status" value="1"/>
</dbReference>
<evidence type="ECO:0000256" key="2">
    <source>
        <dbReference type="ARBA" id="ARBA00022559"/>
    </source>
</evidence>
<sequence>MPASPPNRRSLFRGLALAALAVTGITATGLVTAQRGDAAAALPSSAAGSAYDYKFTSIDGDPLPLSQFKGKAILVVNTASLCGFTPQYKGLEALYTAYKDKGLVVLGVPANDFLDQEPGSNKEIKHFCESTFAIDFPMTEKEVVTGDKAHPFYKWASAAKGAPKWNFHKYLISPEGALIAAFPSRVEPESPELKAAINAALPHNS</sequence>
<dbReference type="Proteomes" id="UP000315751">
    <property type="component" value="Unassembled WGS sequence"/>
</dbReference>
<name>A0A560HFK5_9PROT</name>
<dbReference type="PROSITE" id="PS51318">
    <property type="entry name" value="TAT"/>
    <property type="match status" value="1"/>
</dbReference>
<evidence type="ECO:0000313" key="7">
    <source>
        <dbReference type="Proteomes" id="UP000315751"/>
    </source>
</evidence>
<accession>A0A560HFK5</accession>
<evidence type="ECO:0000256" key="4">
    <source>
        <dbReference type="RuleBase" id="RU000499"/>
    </source>
</evidence>
<dbReference type="PROSITE" id="PS00460">
    <property type="entry name" value="GLUTATHIONE_PEROXID_1"/>
    <property type="match status" value="1"/>
</dbReference>
<dbReference type="EMBL" id="VITR01000003">
    <property type="protein sequence ID" value="TWB44264.1"/>
    <property type="molecule type" value="Genomic_DNA"/>
</dbReference>
<evidence type="ECO:0000256" key="3">
    <source>
        <dbReference type="ARBA" id="ARBA00023002"/>
    </source>
</evidence>
<keyword evidence="3 4" id="KW-0560">Oxidoreductase</keyword>
<dbReference type="PANTHER" id="PTHR11592">
    <property type="entry name" value="GLUTATHIONE PEROXIDASE"/>
    <property type="match status" value="1"/>
</dbReference>
<dbReference type="PANTHER" id="PTHR11592:SF78">
    <property type="entry name" value="GLUTATHIONE PEROXIDASE"/>
    <property type="match status" value="1"/>
</dbReference>
<keyword evidence="5" id="KW-0732">Signal</keyword>
<keyword evidence="2 4" id="KW-0575">Peroxidase</keyword>
<comment type="similarity">
    <text evidence="1 4">Belongs to the glutathione peroxidase family.</text>
</comment>
<dbReference type="PROSITE" id="PS51355">
    <property type="entry name" value="GLUTATHIONE_PEROXID_3"/>
    <property type="match status" value="1"/>
</dbReference>
<dbReference type="Pfam" id="PF00255">
    <property type="entry name" value="GSHPx"/>
    <property type="match status" value="1"/>
</dbReference>
<evidence type="ECO:0000313" key="6">
    <source>
        <dbReference type="EMBL" id="TWB44264.1"/>
    </source>
</evidence>
<dbReference type="InterPro" id="IPR036249">
    <property type="entry name" value="Thioredoxin-like_sf"/>
</dbReference>
<keyword evidence="7" id="KW-1185">Reference proteome</keyword>
<dbReference type="RefSeq" id="WP_145730095.1">
    <property type="nucleotide sequence ID" value="NZ_VITR01000003.1"/>
</dbReference>
<dbReference type="InterPro" id="IPR000889">
    <property type="entry name" value="Glutathione_peroxidase"/>
</dbReference>
<dbReference type="GO" id="GO:0034599">
    <property type="term" value="P:cellular response to oxidative stress"/>
    <property type="evidence" value="ECO:0007669"/>
    <property type="project" value="TreeGrafter"/>
</dbReference>
<comment type="caution">
    <text evidence="6">The sequence shown here is derived from an EMBL/GenBank/DDBJ whole genome shotgun (WGS) entry which is preliminary data.</text>
</comment>
<protein>
    <recommendedName>
        <fullName evidence="4">Glutathione peroxidase</fullName>
    </recommendedName>
</protein>
<feature type="chain" id="PRO_5021984172" description="Glutathione peroxidase" evidence="5">
    <location>
        <begin position="34"/>
        <end position="205"/>
    </location>
</feature>
<dbReference type="AlphaFoldDB" id="A0A560HFK5"/>
<dbReference type="GO" id="GO:0004601">
    <property type="term" value="F:peroxidase activity"/>
    <property type="evidence" value="ECO:0007669"/>
    <property type="project" value="UniProtKB-KW"/>
</dbReference>
<evidence type="ECO:0000256" key="5">
    <source>
        <dbReference type="SAM" id="SignalP"/>
    </source>
</evidence>
<dbReference type="InterPro" id="IPR029759">
    <property type="entry name" value="GPX_AS"/>
</dbReference>
<dbReference type="SUPFAM" id="SSF52833">
    <property type="entry name" value="Thioredoxin-like"/>
    <property type="match status" value="1"/>
</dbReference>
<proteinExistence type="inferred from homology"/>
<organism evidence="6 7">
    <name type="scientific">Nitrospirillum amazonense</name>
    <dbReference type="NCBI Taxonomy" id="28077"/>
    <lineage>
        <taxon>Bacteria</taxon>
        <taxon>Pseudomonadati</taxon>
        <taxon>Pseudomonadota</taxon>
        <taxon>Alphaproteobacteria</taxon>
        <taxon>Rhodospirillales</taxon>
        <taxon>Azospirillaceae</taxon>
        <taxon>Nitrospirillum</taxon>
    </lineage>
</organism>
<dbReference type="InterPro" id="IPR006311">
    <property type="entry name" value="TAT_signal"/>
</dbReference>
<dbReference type="OrthoDB" id="9785502at2"/>